<dbReference type="AlphaFoldDB" id="A0A4P9VZH9"/>
<feature type="region of interest" description="Disordered" evidence="1">
    <location>
        <begin position="257"/>
        <end position="310"/>
    </location>
</feature>
<dbReference type="PROSITE" id="PS01159">
    <property type="entry name" value="WW_DOMAIN_1"/>
    <property type="match status" value="1"/>
</dbReference>
<proteinExistence type="predicted"/>
<dbReference type="PROSITE" id="PS50020">
    <property type="entry name" value="WW_DOMAIN_2"/>
    <property type="match status" value="1"/>
</dbReference>
<dbReference type="InterPro" id="IPR036020">
    <property type="entry name" value="WW_dom_sf"/>
</dbReference>
<dbReference type="SUPFAM" id="SSF51045">
    <property type="entry name" value="WW domain"/>
    <property type="match status" value="1"/>
</dbReference>
<evidence type="ECO:0000256" key="1">
    <source>
        <dbReference type="SAM" id="MobiDB-lite"/>
    </source>
</evidence>
<feature type="compositionally biased region" description="Basic and acidic residues" evidence="1">
    <location>
        <begin position="257"/>
        <end position="303"/>
    </location>
</feature>
<feature type="compositionally biased region" description="Low complexity" evidence="1">
    <location>
        <begin position="78"/>
        <end position="92"/>
    </location>
</feature>
<dbReference type="Proteomes" id="UP000269721">
    <property type="component" value="Unassembled WGS sequence"/>
</dbReference>
<dbReference type="Gene3D" id="2.20.70.10">
    <property type="match status" value="1"/>
</dbReference>
<organism evidence="3 4">
    <name type="scientific">Blyttiomyces helicus</name>
    <dbReference type="NCBI Taxonomy" id="388810"/>
    <lineage>
        <taxon>Eukaryota</taxon>
        <taxon>Fungi</taxon>
        <taxon>Fungi incertae sedis</taxon>
        <taxon>Chytridiomycota</taxon>
        <taxon>Chytridiomycota incertae sedis</taxon>
        <taxon>Chytridiomycetes</taxon>
        <taxon>Chytridiomycetes incertae sedis</taxon>
        <taxon>Blyttiomyces</taxon>
    </lineage>
</organism>
<feature type="compositionally biased region" description="Low complexity" evidence="1">
    <location>
        <begin position="115"/>
        <end position="133"/>
    </location>
</feature>
<name>A0A4P9VZH9_9FUNG</name>
<dbReference type="OrthoDB" id="2367685at2759"/>
<reference evidence="4" key="1">
    <citation type="journal article" date="2018" name="Nat. Microbiol.">
        <title>Leveraging single-cell genomics to expand the fungal tree of life.</title>
        <authorList>
            <person name="Ahrendt S.R."/>
            <person name="Quandt C.A."/>
            <person name="Ciobanu D."/>
            <person name="Clum A."/>
            <person name="Salamov A."/>
            <person name="Andreopoulos B."/>
            <person name="Cheng J.F."/>
            <person name="Woyke T."/>
            <person name="Pelin A."/>
            <person name="Henrissat B."/>
            <person name="Reynolds N.K."/>
            <person name="Benny G.L."/>
            <person name="Smith M.E."/>
            <person name="James T.Y."/>
            <person name="Grigoriev I.V."/>
        </authorList>
    </citation>
    <scope>NUCLEOTIDE SEQUENCE [LARGE SCALE GENOMIC DNA]</scope>
</reference>
<protein>
    <recommendedName>
        <fullName evidence="2">WW domain-containing protein</fullName>
    </recommendedName>
</protein>
<dbReference type="EMBL" id="ML001491">
    <property type="protein sequence ID" value="RKO83226.1"/>
    <property type="molecule type" value="Genomic_DNA"/>
</dbReference>
<feature type="compositionally biased region" description="Low complexity" evidence="1">
    <location>
        <begin position="198"/>
        <end position="218"/>
    </location>
</feature>
<dbReference type="InterPro" id="IPR001202">
    <property type="entry name" value="WW_dom"/>
</dbReference>
<feature type="region of interest" description="Disordered" evidence="1">
    <location>
        <begin position="56"/>
        <end position="233"/>
    </location>
</feature>
<evidence type="ECO:0000313" key="3">
    <source>
        <dbReference type="EMBL" id="RKO83226.1"/>
    </source>
</evidence>
<accession>A0A4P9VZH9</accession>
<gene>
    <name evidence="3" type="ORF">BDK51DRAFT_52876</name>
</gene>
<feature type="domain" description="WW" evidence="2">
    <location>
        <begin position="8"/>
        <end position="42"/>
    </location>
</feature>
<evidence type="ECO:0000313" key="4">
    <source>
        <dbReference type="Proteomes" id="UP000269721"/>
    </source>
</evidence>
<keyword evidence="4" id="KW-1185">Reference proteome</keyword>
<evidence type="ECO:0000259" key="2">
    <source>
        <dbReference type="PROSITE" id="PS50020"/>
    </source>
</evidence>
<sequence length="310" mass="33776">MSLAPDTTTLTAPWIQLWSDRDQKFYFANTSTGFTTFEDPRGAAPAYTPFPAVTESTVPVVGAPPPPPAPSDKNPRLSDVGSYASSSSSSWSEPRRPLPQPPASSSDKKPSHLHSAPTAGPSSSYSYAPYQSPNNPFRAPAPPTSSSSKRSYLHPTPTAGSSSSYQPSPVASRDAPLARGPSMNAGYTSYSVGPYPSPTAYPSHSAPATAYPASSGPASPYPAPHSHHQEPGLISGIGMWLNAKVDAKIDKMVAKNDDKHVRKMEKAEAKEMRKEAKEIRREERKERKEIRREEKRERKEERRKQKRGGY</sequence>
<feature type="compositionally biased region" description="Low complexity" evidence="1">
    <location>
        <begin position="161"/>
        <end position="172"/>
    </location>
</feature>